<sequence>MPLDSTTLDTVATKGEAERIAGTLGYPSKMPGTAYGIPAAACITGAKLHAVPDTVCSDCYALKGNYTFPSVKIAQERRLAALDNPRWVPAMVKMLRHAHGLDGGKVASAITDPGWHRWHDSGDVQSVAHLVAICAVATATPELGHWLPMREVAILAAFLAAGHTLPANLMVRVSATKIDGAPTARHPLTSSVYDKAPPRDGAHVCPAYTQGGVCGSCRACWSRDVAEVAYPRH</sequence>
<dbReference type="InterPro" id="IPR020290">
    <property type="entry name" value="Gp88"/>
</dbReference>
<evidence type="ECO:0000313" key="3">
    <source>
        <dbReference type="EMBL" id="CAB4181613.1"/>
    </source>
</evidence>
<dbReference type="EMBL" id="LR797245">
    <property type="protein sequence ID" value="CAB4195775.1"/>
    <property type="molecule type" value="Genomic_DNA"/>
</dbReference>
<dbReference type="EMBL" id="LR797379">
    <property type="protein sequence ID" value="CAB4211964.1"/>
    <property type="molecule type" value="Genomic_DNA"/>
</dbReference>
<name>A0A6J5PPQ5_9CAUD</name>
<protein>
    <submittedName>
        <fullName evidence="2">Gene 88 protein</fullName>
    </submittedName>
</protein>
<reference evidence="2" key="1">
    <citation type="submission" date="2020-05" db="EMBL/GenBank/DDBJ databases">
        <authorList>
            <person name="Chiriac C."/>
            <person name="Salcher M."/>
            <person name="Ghai R."/>
            <person name="Kavagutti S V."/>
        </authorList>
    </citation>
    <scope>NUCLEOTIDE SEQUENCE</scope>
</reference>
<dbReference type="EMBL" id="LR796842">
    <property type="protein sequence ID" value="CAB4169554.1"/>
    <property type="molecule type" value="Genomic_DNA"/>
</dbReference>
<evidence type="ECO:0000313" key="5">
    <source>
        <dbReference type="EMBL" id="CAB4211964.1"/>
    </source>
</evidence>
<dbReference type="Pfam" id="PF17338">
    <property type="entry name" value="GP88"/>
    <property type="match status" value="1"/>
</dbReference>
<evidence type="ECO:0000313" key="2">
    <source>
        <dbReference type="EMBL" id="CAB4169554.1"/>
    </source>
</evidence>
<evidence type="ECO:0000259" key="1">
    <source>
        <dbReference type="Pfam" id="PF17338"/>
    </source>
</evidence>
<proteinExistence type="predicted"/>
<dbReference type="EMBL" id="LR797017">
    <property type="protein sequence ID" value="CAB4181613.1"/>
    <property type="molecule type" value="Genomic_DNA"/>
</dbReference>
<organism evidence="2">
    <name type="scientific">uncultured Caudovirales phage</name>
    <dbReference type="NCBI Taxonomy" id="2100421"/>
    <lineage>
        <taxon>Viruses</taxon>
        <taxon>Duplodnaviria</taxon>
        <taxon>Heunggongvirae</taxon>
        <taxon>Uroviricota</taxon>
        <taxon>Caudoviricetes</taxon>
        <taxon>Peduoviridae</taxon>
        <taxon>Maltschvirus</taxon>
        <taxon>Maltschvirus maltsch</taxon>
    </lineage>
</organism>
<feature type="domain" description="Gene product 88" evidence="1">
    <location>
        <begin position="23"/>
        <end position="183"/>
    </location>
</feature>
<evidence type="ECO:0000313" key="4">
    <source>
        <dbReference type="EMBL" id="CAB4195775.1"/>
    </source>
</evidence>
<gene>
    <name evidence="3" type="ORF">UFOVP1070_51</name>
    <name evidence="4" type="ORF">UFOVP1302_33</name>
    <name evidence="5" type="ORF">UFOVP1416_79</name>
    <name evidence="2" type="ORF">UFOVP895_36</name>
</gene>
<accession>A0A6J5PPQ5</accession>